<dbReference type="SMART" id="SM00923">
    <property type="entry name" value="MbtH"/>
    <property type="match status" value="1"/>
</dbReference>
<dbReference type="GO" id="GO:0005829">
    <property type="term" value="C:cytosol"/>
    <property type="evidence" value="ECO:0007669"/>
    <property type="project" value="TreeGrafter"/>
</dbReference>
<dbReference type="PANTHER" id="PTHR38444:SF1">
    <property type="entry name" value="ENTEROBACTIN BIOSYNTHESIS PROTEIN YBDZ"/>
    <property type="match status" value="1"/>
</dbReference>
<sequence length="78" mass="8834">MSNPFEYEDSNYLVLINEEGQYSLWPASLEVPAGWTVMLGKAKRRVCLDYIAEQWTDLKPLSLCDEIGMPGAVHEASR</sequence>
<dbReference type="AlphaFoldDB" id="A0A2V3S3I1"/>
<dbReference type="SUPFAM" id="SSF160582">
    <property type="entry name" value="MbtH-like"/>
    <property type="match status" value="1"/>
</dbReference>
<gene>
    <name evidence="3" type="ORF">DC345_11345</name>
    <name evidence="2" type="ORF">HP548_13335</name>
</gene>
<dbReference type="EMBL" id="QEVW01000006">
    <property type="protein sequence ID" value="RAW16075.1"/>
    <property type="molecule type" value="Genomic_DNA"/>
</dbReference>
<dbReference type="RefSeq" id="WP_072733826.1">
    <property type="nucleotide sequence ID" value="NZ_CBCRYD010000001.1"/>
</dbReference>
<dbReference type="PANTHER" id="PTHR38444">
    <property type="entry name" value="ENTEROBACTIN BIOSYNTHESIS PROTEIN YBDZ"/>
    <property type="match status" value="1"/>
</dbReference>
<dbReference type="Proteomes" id="UP000577724">
    <property type="component" value="Unassembled WGS sequence"/>
</dbReference>
<dbReference type="InterPro" id="IPR005153">
    <property type="entry name" value="MbtH-like_dom"/>
</dbReference>
<dbReference type="InterPro" id="IPR038020">
    <property type="entry name" value="MbtH-like_sf"/>
</dbReference>
<dbReference type="Pfam" id="PF03621">
    <property type="entry name" value="MbtH"/>
    <property type="match status" value="1"/>
</dbReference>
<proteinExistence type="predicted"/>
<dbReference type="InterPro" id="IPR037407">
    <property type="entry name" value="MLP_fam"/>
</dbReference>
<evidence type="ECO:0000313" key="3">
    <source>
        <dbReference type="EMBL" id="RAW16075.1"/>
    </source>
</evidence>
<dbReference type="Proteomes" id="UP000250642">
    <property type="component" value="Unassembled WGS sequence"/>
</dbReference>
<evidence type="ECO:0000313" key="2">
    <source>
        <dbReference type="EMBL" id="NUU55062.1"/>
    </source>
</evidence>
<name>A0A2V3S3I1_9BACL</name>
<evidence type="ECO:0000259" key="1">
    <source>
        <dbReference type="SMART" id="SM00923"/>
    </source>
</evidence>
<comment type="caution">
    <text evidence="3">The sequence shown here is derived from an EMBL/GenBank/DDBJ whole genome shotgun (WGS) entry which is preliminary data.</text>
</comment>
<dbReference type="Gene3D" id="3.90.820.10">
    <property type="entry name" value="Structural Genomics, Unknown Function 30-nov-00 1gh9 Mol_id"/>
    <property type="match status" value="1"/>
</dbReference>
<evidence type="ECO:0000313" key="5">
    <source>
        <dbReference type="Proteomes" id="UP000577724"/>
    </source>
</evidence>
<feature type="domain" description="MbtH-like" evidence="1">
    <location>
        <begin position="3"/>
        <end position="53"/>
    </location>
</feature>
<reference evidence="2 5" key="2">
    <citation type="submission" date="2020-05" db="EMBL/GenBank/DDBJ databases">
        <title>Genome Sequencing of Type Strains.</title>
        <authorList>
            <person name="Lemaire J.F."/>
            <person name="Inderbitzin P."/>
            <person name="Gregorio O.A."/>
            <person name="Collins S.B."/>
            <person name="Wespe N."/>
            <person name="Knight-Connoni V."/>
        </authorList>
    </citation>
    <scope>NUCLEOTIDE SEQUENCE [LARGE SCALE GENOMIC DNA]</scope>
    <source>
        <strain evidence="2 5">DSM 19942</strain>
    </source>
</reference>
<reference evidence="3 4" key="1">
    <citation type="submission" date="2018-04" db="EMBL/GenBank/DDBJ databases">
        <title>Paenibacillus taichungensis Genome sequencing and assembly.</title>
        <authorList>
            <person name="Xu J."/>
            <person name="Rensing C."/>
            <person name="Mazhar H.S."/>
        </authorList>
    </citation>
    <scope>NUCLEOTIDE SEQUENCE [LARGE SCALE GENOMIC DNA]</scope>
    <source>
        <strain evidence="3 4">NC1</strain>
    </source>
</reference>
<keyword evidence="5" id="KW-1185">Reference proteome</keyword>
<dbReference type="GeneID" id="97131697"/>
<accession>A0A2V3S3I1</accession>
<organism evidence="3 4">
    <name type="scientific">Paenibacillus taichungensis</name>
    <dbReference type="NCBI Taxonomy" id="484184"/>
    <lineage>
        <taxon>Bacteria</taxon>
        <taxon>Bacillati</taxon>
        <taxon>Bacillota</taxon>
        <taxon>Bacilli</taxon>
        <taxon>Bacillales</taxon>
        <taxon>Paenibacillaceae</taxon>
        <taxon>Paenibacillus</taxon>
    </lineage>
</organism>
<evidence type="ECO:0000313" key="4">
    <source>
        <dbReference type="Proteomes" id="UP000250642"/>
    </source>
</evidence>
<dbReference type="GO" id="GO:0019290">
    <property type="term" value="P:siderophore biosynthetic process"/>
    <property type="evidence" value="ECO:0007669"/>
    <property type="project" value="TreeGrafter"/>
</dbReference>
<dbReference type="EMBL" id="JABMCC010000108">
    <property type="protein sequence ID" value="NUU55062.1"/>
    <property type="molecule type" value="Genomic_DNA"/>
</dbReference>
<protein>
    <submittedName>
        <fullName evidence="3">MbtH family protein</fullName>
    </submittedName>
</protein>